<keyword evidence="1" id="KW-0378">Hydrolase</keyword>
<dbReference type="Pfam" id="PF22666">
    <property type="entry name" value="Glyco_hydro_2_N2"/>
    <property type="match status" value="1"/>
</dbReference>
<gene>
    <name evidence="3" type="ORF">LKD31_12850</name>
</gene>
<comment type="caution">
    <text evidence="3">The sequence shown here is derived from an EMBL/GenBank/DDBJ whole genome shotgun (WGS) entry which is preliminary data.</text>
</comment>
<dbReference type="InterPro" id="IPR054593">
    <property type="entry name" value="Beta-mannosidase-like_N2"/>
</dbReference>
<sequence>MKKQLLHFGWQLTTVGKNDTIPATVPGSVYNDLLNAGRMEDPYWRDIMLCGGTAAASSAHT</sequence>
<protein>
    <recommendedName>
        <fullName evidence="2">Beta-mannosidase-like galactose-binding domain-containing protein</fullName>
    </recommendedName>
</protein>
<reference evidence="3" key="1">
    <citation type="submission" date="2021-10" db="EMBL/GenBank/DDBJ databases">
        <title>Anaerobic single-cell dispensing facilitates the cultivation of human gut bacteria.</title>
        <authorList>
            <person name="Afrizal A."/>
        </authorList>
    </citation>
    <scope>NUCLEOTIDE SEQUENCE</scope>
    <source>
        <strain evidence="3">CLA-AA-H250</strain>
    </source>
</reference>
<proteinExistence type="predicted"/>
<dbReference type="Gene3D" id="2.60.120.260">
    <property type="entry name" value="Galactose-binding domain-like"/>
    <property type="match status" value="1"/>
</dbReference>
<dbReference type="SUPFAM" id="SSF49785">
    <property type="entry name" value="Galactose-binding domain-like"/>
    <property type="match status" value="1"/>
</dbReference>
<dbReference type="AlphaFoldDB" id="A0AAE3DJM0"/>
<evidence type="ECO:0000256" key="1">
    <source>
        <dbReference type="ARBA" id="ARBA00022801"/>
    </source>
</evidence>
<accession>A0AAE3DJM0</accession>
<organism evidence="3 4">
    <name type="scientific">Hominenteromicrobium mulieris</name>
    <dbReference type="NCBI Taxonomy" id="2885357"/>
    <lineage>
        <taxon>Bacteria</taxon>
        <taxon>Bacillati</taxon>
        <taxon>Bacillota</taxon>
        <taxon>Clostridia</taxon>
        <taxon>Eubacteriales</taxon>
        <taxon>Oscillospiraceae</taxon>
        <taxon>Hominenteromicrobium</taxon>
    </lineage>
</organism>
<dbReference type="RefSeq" id="WP_308450022.1">
    <property type="nucleotide sequence ID" value="NZ_JAJEQC010000019.1"/>
</dbReference>
<dbReference type="EMBL" id="JAJEQC010000019">
    <property type="protein sequence ID" value="MCC2137882.1"/>
    <property type="molecule type" value="Genomic_DNA"/>
</dbReference>
<feature type="domain" description="Beta-mannosidase-like galactose-binding" evidence="2">
    <location>
        <begin position="10"/>
        <end position="46"/>
    </location>
</feature>
<evidence type="ECO:0000313" key="4">
    <source>
        <dbReference type="Proteomes" id="UP001199424"/>
    </source>
</evidence>
<dbReference type="Proteomes" id="UP001199424">
    <property type="component" value="Unassembled WGS sequence"/>
</dbReference>
<dbReference type="GO" id="GO:0004553">
    <property type="term" value="F:hydrolase activity, hydrolyzing O-glycosyl compounds"/>
    <property type="evidence" value="ECO:0007669"/>
    <property type="project" value="UniProtKB-ARBA"/>
</dbReference>
<keyword evidence="4" id="KW-1185">Reference proteome</keyword>
<name>A0AAE3DJM0_9FIRM</name>
<evidence type="ECO:0000313" key="3">
    <source>
        <dbReference type="EMBL" id="MCC2137882.1"/>
    </source>
</evidence>
<dbReference type="InterPro" id="IPR008979">
    <property type="entry name" value="Galactose-bd-like_sf"/>
</dbReference>
<evidence type="ECO:0000259" key="2">
    <source>
        <dbReference type="Pfam" id="PF22666"/>
    </source>
</evidence>